<dbReference type="Proteomes" id="UP000679779">
    <property type="component" value="Unassembled WGS sequence"/>
</dbReference>
<gene>
    <name evidence="1" type="ORF">J2TS6_43760</name>
</gene>
<keyword evidence="2" id="KW-1185">Reference proteome</keyword>
<dbReference type="RefSeq" id="WP_212958389.1">
    <property type="nucleotide sequence ID" value="NZ_BORQ01000005.1"/>
</dbReference>
<evidence type="ECO:0008006" key="3">
    <source>
        <dbReference type="Google" id="ProtNLM"/>
    </source>
</evidence>
<sequence length="259" mass="30143">MGKAPNWTQEEVAYLQDKWGVISIKTIANKLGKSINAVKLKAQRLGLGDPRMNFEGITINQLGKAIGREYSTLKGWIQRYGMPAKKKVFCQESRVLIISYSDFWNWAEQYKELMNFAKMEPNILGAEPEWVKVKRKADQLKSQKTEQAIPWTPEEDQRLVQVLQTKNMTYPDVARMFDRSESAVRRRLRDLGVKIRPTRLENHIKYTPEEVERLLQMAEQGHSYETIGRELGKSALGVRGKLERLGFDFKRRKLREEAK</sequence>
<protein>
    <recommendedName>
        <fullName evidence="3">Phage protein</fullName>
    </recommendedName>
</protein>
<proteinExistence type="predicted"/>
<evidence type="ECO:0000313" key="2">
    <source>
        <dbReference type="Proteomes" id="UP000679779"/>
    </source>
</evidence>
<reference evidence="1" key="1">
    <citation type="submission" date="2021-03" db="EMBL/GenBank/DDBJ databases">
        <title>Antimicrobial resistance genes in bacteria isolated from Japanese honey, and their potential for conferring macrolide and lincosamide resistance in the American foulbrood pathogen Paenibacillus larvae.</title>
        <authorList>
            <person name="Okamoto M."/>
            <person name="Kumagai M."/>
            <person name="Kanamori H."/>
            <person name="Takamatsu D."/>
        </authorList>
    </citation>
    <scope>NUCLEOTIDE SEQUENCE</scope>
    <source>
        <strain evidence="1">J2TS6</strain>
    </source>
</reference>
<comment type="caution">
    <text evidence="1">The sequence shown here is derived from an EMBL/GenBank/DDBJ whole genome shotgun (WGS) entry which is preliminary data.</text>
</comment>
<evidence type="ECO:0000313" key="1">
    <source>
        <dbReference type="EMBL" id="GIO33235.1"/>
    </source>
</evidence>
<dbReference type="AlphaFoldDB" id="A0A920CBC9"/>
<dbReference type="Gene3D" id="1.10.1660.10">
    <property type="match status" value="1"/>
</dbReference>
<organism evidence="1 2">
    <name type="scientific">Paenibacillus albilobatus</name>
    <dbReference type="NCBI Taxonomy" id="2716884"/>
    <lineage>
        <taxon>Bacteria</taxon>
        <taxon>Bacillati</taxon>
        <taxon>Bacillota</taxon>
        <taxon>Bacilli</taxon>
        <taxon>Bacillales</taxon>
        <taxon>Paenibacillaceae</taxon>
        <taxon>Paenibacillus</taxon>
    </lineage>
</organism>
<name>A0A920CBC9_9BACL</name>
<accession>A0A920CBC9</accession>
<dbReference type="EMBL" id="BORQ01000005">
    <property type="protein sequence ID" value="GIO33235.1"/>
    <property type="molecule type" value="Genomic_DNA"/>
</dbReference>